<dbReference type="NCBIfam" id="TIGR01549">
    <property type="entry name" value="HAD-SF-IA-v1"/>
    <property type="match status" value="1"/>
</dbReference>
<dbReference type="Pfam" id="PF13419">
    <property type="entry name" value="HAD_2"/>
    <property type="match status" value="1"/>
</dbReference>
<dbReference type="InterPro" id="IPR050155">
    <property type="entry name" value="HAD-like_hydrolase_sf"/>
</dbReference>
<dbReference type="SFLD" id="SFLDG01135">
    <property type="entry name" value="C1.5.6:_HAD__Beta-PGM__Phospha"/>
    <property type="match status" value="1"/>
</dbReference>
<dbReference type="Gene3D" id="1.10.150.240">
    <property type="entry name" value="Putative phosphatase, domain 2"/>
    <property type="match status" value="1"/>
</dbReference>
<keyword evidence="1" id="KW-0378">Hydrolase</keyword>
<organism evidence="1 2">
    <name type="scientific">Paenibacillus baimaensis</name>
    <dbReference type="NCBI Taxonomy" id="2982185"/>
    <lineage>
        <taxon>Bacteria</taxon>
        <taxon>Bacillati</taxon>
        <taxon>Bacillota</taxon>
        <taxon>Bacilli</taxon>
        <taxon>Bacillales</taxon>
        <taxon>Paenibacillaceae</taxon>
        <taxon>Paenibacillus</taxon>
    </lineage>
</organism>
<dbReference type="GO" id="GO:0016787">
    <property type="term" value="F:hydrolase activity"/>
    <property type="evidence" value="ECO:0007669"/>
    <property type="project" value="UniProtKB-KW"/>
</dbReference>
<dbReference type="InterPro" id="IPR036412">
    <property type="entry name" value="HAD-like_sf"/>
</dbReference>
<dbReference type="RefSeq" id="WP_262686164.1">
    <property type="nucleotide sequence ID" value="NZ_JAOQIO010000092.1"/>
</dbReference>
<dbReference type="SFLD" id="SFLDG01129">
    <property type="entry name" value="C1.5:_HAD__Beta-PGM__Phosphata"/>
    <property type="match status" value="1"/>
</dbReference>
<dbReference type="SUPFAM" id="SSF56784">
    <property type="entry name" value="HAD-like"/>
    <property type="match status" value="1"/>
</dbReference>
<name>A0ABT2UM73_9BACL</name>
<dbReference type="Gene3D" id="3.40.50.1000">
    <property type="entry name" value="HAD superfamily/HAD-like"/>
    <property type="match status" value="1"/>
</dbReference>
<gene>
    <name evidence="1" type="ORF">OB236_23690</name>
</gene>
<protein>
    <submittedName>
        <fullName evidence="1">HAD-IA family hydrolase</fullName>
    </submittedName>
</protein>
<dbReference type="Proteomes" id="UP001652445">
    <property type="component" value="Unassembled WGS sequence"/>
</dbReference>
<dbReference type="EMBL" id="JAOQIO010000092">
    <property type="protein sequence ID" value="MCU6795116.1"/>
    <property type="molecule type" value="Genomic_DNA"/>
</dbReference>
<dbReference type="InterPro" id="IPR041492">
    <property type="entry name" value="HAD_2"/>
</dbReference>
<sequence length="215" mass="24464">MRSYTGVLFDLDGTLINSEGLGMEAYNYGIRKILNRDLDEHEKLYLLGKPFKALKELFPFLSLLETERIIEETLGYYKKYNHNIKEYSGIREMLQSLKGNGFKLGIVTAKLKQNAEKELQNTGLMSFFEVILSKEDCLDFKPSPIPLLQLAEKLNLKPSDCFYVGDQPTDIQATHAANMTSIAALWGEGKKERLFPLNPTYLFDSPSQIVTLLLN</sequence>
<dbReference type="InterPro" id="IPR023198">
    <property type="entry name" value="PGP-like_dom2"/>
</dbReference>
<evidence type="ECO:0000313" key="2">
    <source>
        <dbReference type="Proteomes" id="UP001652445"/>
    </source>
</evidence>
<accession>A0ABT2UM73</accession>
<dbReference type="PANTHER" id="PTHR43434:SF1">
    <property type="entry name" value="PHOSPHOGLYCOLATE PHOSPHATASE"/>
    <property type="match status" value="1"/>
</dbReference>
<dbReference type="InterPro" id="IPR023214">
    <property type="entry name" value="HAD_sf"/>
</dbReference>
<evidence type="ECO:0000313" key="1">
    <source>
        <dbReference type="EMBL" id="MCU6795116.1"/>
    </source>
</evidence>
<dbReference type="SFLD" id="SFLDS00003">
    <property type="entry name" value="Haloacid_Dehalogenase"/>
    <property type="match status" value="1"/>
</dbReference>
<keyword evidence="2" id="KW-1185">Reference proteome</keyword>
<dbReference type="InterPro" id="IPR006439">
    <property type="entry name" value="HAD-SF_hydro_IA"/>
</dbReference>
<proteinExistence type="predicted"/>
<dbReference type="PRINTS" id="PR00413">
    <property type="entry name" value="HADHALOGNASE"/>
</dbReference>
<comment type="caution">
    <text evidence="1">The sequence shown here is derived from an EMBL/GenBank/DDBJ whole genome shotgun (WGS) entry which is preliminary data.</text>
</comment>
<reference evidence="1 2" key="1">
    <citation type="submission" date="2022-09" db="EMBL/GenBank/DDBJ databases">
        <authorList>
            <person name="Han X.L."/>
            <person name="Wang Q."/>
            <person name="Lu T."/>
        </authorList>
    </citation>
    <scope>NUCLEOTIDE SEQUENCE [LARGE SCALE GENOMIC DNA]</scope>
    <source>
        <strain evidence="1 2">WQ 127069</strain>
    </source>
</reference>
<dbReference type="PANTHER" id="PTHR43434">
    <property type="entry name" value="PHOSPHOGLYCOLATE PHOSPHATASE"/>
    <property type="match status" value="1"/>
</dbReference>